<sequence>MTTAKDATARPTSQHRPSFGSTASSLPPHKSRTHSHSLSMGSLGAAHRVSRRKSMSSSAHNNAAMAAAMKEKFLETSRRPSKASLRGSSAGNHLSPGSLPHVGNGFGPSSYAGVGAKTSPGTAITDGPSLSAMPAGEKGTSKARIRRASEGSRKRVTHGELRCENCGKGYKHSSCLTKHLWEHTPQWGVTSKLLISKHQQVQMLEAASVLVAMNQEPEESKYSDHSSASPPASSSDAREDSVSSTETSPGPETYTARNPHRYSGASSAYSHSYQSGNSIFSESAPSQGFASHHRQWSSDGRPTTSGTSIAGSNYGGDDESADLVAAVNLLSCSQGSNKSGPTLLPPDVPPVPPVPARYLDNGINRLSGSQATITPRKSPLPDQRAYSCYRNDSRDVRMREDDDSEDDFDQGHAARNRVDEHEDLMFGRMEE</sequence>
<evidence type="ECO:0000256" key="2">
    <source>
        <dbReference type="SAM" id="MobiDB-lite"/>
    </source>
</evidence>
<feature type="compositionally biased region" description="Basic and acidic residues" evidence="2">
    <location>
        <begin position="69"/>
        <end position="78"/>
    </location>
</feature>
<dbReference type="PROSITE" id="PS00028">
    <property type="entry name" value="ZINC_FINGER_C2H2_1"/>
    <property type="match status" value="1"/>
</dbReference>
<feature type="region of interest" description="Disordered" evidence="2">
    <location>
        <begin position="117"/>
        <end position="157"/>
    </location>
</feature>
<dbReference type="EMBL" id="ML996572">
    <property type="protein sequence ID" value="KAF2757819.1"/>
    <property type="molecule type" value="Genomic_DNA"/>
</dbReference>
<gene>
    <name evidence="4" type="ORF">EJ05DRAFT_500349</name>
</gene>
<evidence type="ECO:0000259" key="3">
    <source>
        <dbReference type="PROSITE" id="PS50157"/>
    </source>
</evidence>
<feature type="compositionally biased region" description="Polar residues" evidence="2">
    <location>
        <begin position="297"/>
        <end position="311"/>
    </location>
</feature>
<accession>A0A6A6W6J5</accession>
<feature type="compositionally biased region" description="Basic and acidic residues" evidence="2">
    <location>
        <begin position="147"/>
        <end position="157"/>
    </location>
</feature>
<evidence type="ECO:0000256" key="1">
    <source>
        <dbReference type="PROSITE-ProRule" id="PRU00042"/>
    </source>
</evidence>
<feature type="region of interest" description="Disordered" evidence="2">
    <location>
        <begin position="216"/>
        <end position="319"/>
    </location>
</feature>
<feature type="compositionally biased region" description="Polar residues" evidence="2">
    <location>
        <begin position="1"/>
        <end position="25"/>
    </location>
</feature>
<dbReference type="PROSITE" id="PS50157">
    <property type="entry name" value="ZINC_FINGER_C2H2_2"/>
    <property type="match status" value="1"/>
</dbReference>
<keyword evidence="1" id="KW-0479">Metal-binding</keyword>
<feature type="region of interest" description="Disordered" evidence="2">
    <location>
        <begin position="332"/>
        <end position="355"/>
    </location>
</feature>
<keyword evidence="1" id="KW-0863">Zinc-finger</keyword>
<dbReference type="AlphaFoldDB" id="A0A6A6W6J5"/>
<name>A0A6A6W6J5_9PEZI</name>
<keyword evidence="5" id="KW-1185">Reference proteome</keyword>
<organism evidence="4 5">
    <name type="scientific">Pseudovirgaria hyperparasitica</name>
    <dbReference type="NCBI Taxonomy" id="470096"/>
    <lineage>
        <taxon>Eukaryota</taxon>
        <taxon>Fungi</taxon>
        <taxon>Dikarya</taxon>
        <taxon>Ascomycota</taxon>
        <taxon>Pezizomycotina</taxon>
        <taxon>Dothideomycetes</taxon>
        <taxon>Dothideomycetes incertae sedis</taxon>
        <taxon>Acrospermales</taxon>
        <taxon>Acrospermaceae</taxon>
        <taxon>Pseudovirgaria</taxon>
    </lineage>
</organism>
<feature type="region of interest" description="Disordered" evidence="2">
    <location>
        <begin position="391"/>
        <end position="431"/>
    </location>
</feature>
<feature type="compositionally biased region" description="Low complexity" evidence="2">
    <location>
        <begin position="55"/>
        <end position="68"/>
    </location>
</feature>
<proteinExistence type="predicted"/>
<dbReference type="InterPro" id="IPR013087">
    <property type="entry name" value="Znf_C2H2_type"/>
</dbReference>
<dbReference type="OrthoDB" id="2152896at2759"/>
<feature type="compositionally biased region" description="Low complexity" evidence="2">
    <location>
        <begin position="262"/>
        <end position="278"/>
    </location>
</feature>
<keyword evidence="1" id="KW-0862">Zinc</keyword>
<feature type="compositionally biased region" description="Basic and acidic residues" evidence="2">
    <location>
        <begin position="409"/>
        <end position="431"/>
    </location>
</feature>
<dbReference type="RefSeq" id="XP_033600270.1">
    <property type="nucleotide sequence ID" value="XM_033746981.1"/>
</dbReference>
<feature type="domain" description="C2H2-type" evidence="3">
    <location>
        <begin position="161"/>
        <end position="188"/>
    </location>
</feature>
<feature type="compositionally biased region" description="Low complexity" evidence="2">
    <location>
        <begin position="225"/>
        <end position="235"/>
    </location>
</feature>
<dbReference type="Proteomes" id="UP000799437">
    <property type="component" value="Unassembled WGS sequence"/>
</dbReference>
<evidence type="ECO:0000313" key="4">
    <source>
        <dbReference type="EMBL" id="KAF2757819.1"/>
    </source>
</evidence>
<feature type="compositionally biased region" description="Polar residues" evidence="2">
    <location>
        <begin position="279"/>
        <end position="289"/>
    </location>
</feature>
<feature type="region of interest" description="Disordered" evidence="2">
    <location>
        <begin position="1"/>
        <end position="103"/>
    </location>
</feature>
<protein>
    <recommendedName>
        <fullName evidence="3">C2H2-type domain-containing protein</fullName>
    </recommendedName>
</protein>
<feature type="compositionally biased region" description="Pro residues" evidence="2">
    <location>
        <begin position="343"/>
        <end position="355"/>
    </location>
</feature>
<feature type="compositionally biased region" description="Basic and acidic residues" evidence="2">
    <location>
        <begin position="391"/>
        <end position="400"/>
    </location>
</feature>
<evidence type="ECO:0000313" key="5">
    <source>
        <dbReference type="Proteomes" id="UP000799437"/>
    </source>
</evidence>
<reference evidence="4" key="1">
    <citation type="journal article" date="2020" name="Stud. Mycol.">
        <title>101 Dothideomycetes genomes: a test case for predicting lifestyles and emergence of pathogens.</title>
        <authorList>
            <person name="Haridas S."/>
            <person name="Albert R."/>
            <person name="Binder M."/>
            <person name="Bloem J."/>
            <person name="Labutti K."/>
            <person name="Salamov A."/>
            <person name="Andreopoulos B."/>
            <person name="Baker S."/>
            <person name="Barry K."/>
            <person name="Bills G."/>
            <person name="Bluhm B."/>
            <person name="Cannon C."/>
            <person name="Castanera R."/>
            <person name="Culley D."/>
            <person name="Daum C."/>
            <person name="Ezra D."/>
            <person name="Gonzalez J."/>
            <person name="Henrissat B."/>
            <person name="Kuo A."/>
            <person name="Liang C."/>
            <person name="Lipzen A."/>
            <person name="Lutzoni F."/>
            <person name="Magnuson J."/>
            <person name="Mondo S."/>
            <person name="Nolan M."/>
            <person name="Ohm R."/>
            <person name="Pangilinan J."/>
            <person name="Park H.-J."/>
            <person name="Ramirez L."/>
            <person name="Alfaro M."/>
            <person name="Sun H."/>
            <person name="Tritt A."/>
            <person name="Yoshinaga Y."/>
            <person name="Zwiers L.-H."/>
            <person name="Turgeon B."/>
            <person name="Goodwin S."/>
            <person name="Spatafora J."/>
            <person name="Crous P."/>
            <person name="Grigoriev I."/>
        </authorList>
    </citation>
    <scope>NUCLEOTIDE SEQUENCE</scope>
    <source>
        <strain evidence="4">CBS 121739</strain>
    </source>
</reference>
<dbReference type="GO" id="GO:0008270">
    <property type="term" value="F:zinc ion binding"/>
    <property type="evidence" value="ECO:0007669"/>
    <property type="project" value="UniProtKB-KW"/>
</dbReference>
<dbReference type="GeneID" id="54488035"/>